<keyword evidence="3 9" id="KW-0699">rRNA-binding</keyword>
<evidence type="ECO:0000256" key="8">
    <source>
        <dbReference type="ARBA" id="ARBA00047110"/>
    </source>
</evidence>
<dbReference type="Proteomes" id="UP000595895">
    <property type="component" value="Chromosome"/>
</dbReference>
<evidence type="ECO:0000256" key="2">
    <source>
        <dbReference type="ARBA" id="ARBA00009083"/>
    </source>
</evidence>
<keyword evidence="11" id="KW-1185">Reference proteome</keyword>
<proteinExistence type="inferred from homology"/>
<dbReference type="PANTHER" id="PTHR19836">
    <property type="entry name" value="30S RIBOSOMAL PROTEIN S14"/>
    <property type="match status" value="1"/>
</dbReference>
<dbReference type="FunFam" id="1.10.287.1480:FF:000001">
    <property type="entry name" value="30S ribosomal protein S14"/>
    <property type="match status" value="1"/>
</dbReference>
<dbReference type="AlphaFoldDB" id="A0A7T7MAE7"/>
<organism evidence="10 11">
    <name type="scientific">Actinomyces weissii</name>
    <dbReference type="NCBI Taxonomy" id="675090"/>
    <lineage>
        <taxon>Bacteria</taxon>
        <taxon>Bacillati</taxon>
        <taxon>Actinomycetota</taxon>
        <taxon>Actinomycetes</taxon>
        <taxon>Actinomycetales</taxon>
        <taxon>Actinomycetaceae</taxon>
        <taxon>Actinomyces</taxon>
    </lineage>
</organism>
<dbReference type="RefSeq" id="WP_200277075.1">
    <property type="nucleotide sequence ID" value="NZ_CP066802.1"/>
</dbReference>
<protein>
    <recommendedName>
        <fullName evidence="7 9">Small ribosomal subunit protein uS14</fullName>
    </recommendedName>
</protein>
<evidence type="ECO:0000256" key="3">
    <source>
        <dbReference type="ARBA" id="ARBA00022730"/>
    </source>
</evidence>
<evidence type="ECO:0000256" key="7">
    <source>
        <dbReference type="ARBA" id="ARBA00035167"/>
    </source>
</evidence>
<keyword evidence="6 9" id="KW-0687">Ribonucleoprotein</keyword>
<keyword evidence="5 9" id="KW-0689">Ribosomal protein</keyword>
<dbReference type="Pfam" id="PF00253">
    <property type="entry name" value="Ribosomal_S14"/>
    <property type="match status" value="1"/>
</dbReference>
<dbReference type="GO" id="GO:0019843">
    <property type="term" value="F:rRNA binding"/>
    <property type="evidence" value="ECO:0007669"/>
    <property type="project" value="UniProtKB-UniRule"/>
</dbReference>
<evidence type="ECO:0000313" key="10">
    <source>
        <dbReference type="EMBL" id="QQM67866.1"/>
    </source>
</evidence>
<dbReference type="GO" id="GO:0015935">
    <property type="term" value="C:small ribosomal subunit"/>
    <property type="evidence" value="ECO:0007669"/>
    <property type="project" value="TreeGrafter"/>
</dbReference>
<evidence type="ECO:0000256" key="6">
    <source>
        <dbReference type="ARBA" id="ARBA00023274"/>
    </source>
</evidence>
<comment type="subunit">
    <text evidence="8 9">Part of the 30S ribosomal subunit. Contacts proteins S3 and S10.</text>
</comment>
<dbReference type="SUPFAM" id="SSF57716">
    <property type="entry name" value="Glucocorticoid receptor-like (DNA-binding domain)"/>
    <property type="match status" value="1"/>
</dbReference>
<dbReference type="InterPro" id="IPR023036">
    <property type="entry name" value="Ribosomal_uS14_bac/plastid"/>
</dbReference>
<evidence type="ECO:0000256" key="4">
    <source>
        <dbReference type="ARBA" id="ARBA00022884"/>
    </source>
</evidence>
<dbReference type="GO" id="GO:0005737">
    <property type="term" value="C:cytoplasm"/>
    <property type="evidence" value="ECO:0007669"/>
    <property type="project" value="UniProtKB-ARBA"/>
</dbReference>
<gene>
    <name evidence="9 10" type="primary">rpsN</name>
    <name evidence="10" type="ORF">JG540_03030</name>
</gene>
<dbReference type="KEGG" id="awe:JG540_03030"/>
<dbReference type="EMBL" id="CP066802">
    <property type="protein sequence ID" value="QQM67866.1"/>
    <property type="molecule type" value="Genomic_DNA"/>
</dbReference>
<sequence length="101" mass="11519">MAKKSKIARDQQRRLVVARYAERRAELKQASVNPHLSQEEREAAMRALHALPRDASPTRLRNRDVVDGRPRGFLSATGTSRVRFRQMALRGELPGIVKSSW</sequence>
<dbReference type="InterPro" id="IPR001209">
    <property type="entry name" value="Ribosomal_uS14"/>
</dbReference>
<comment type="function">
    <text evidence="1 9">Binds 16S rRNA, required for the assembly of 30S particles and may also be responsible for determining the conformation of the 16S rRNA at the A site.</text>
</comment>
<reference evidence="10 11" key="1">
    <citation type="submission" date="2020-12" db="EMBL/GenBank/DDBJ databases">
        <authorList>
            <person name="Zhou J."/>
        </authorList>
    </citation>
    <scope>NUCLEOTIDE SEQUENCE [LARGE SCALE GENOMIC DNA]</scope>
    <source>
        <strain evidence="10 11">CCUG 61299</strain>
    </source>
</reference>
<dbReference type="Gene3D" id="1.10.287.1480">
    <property type="match status" value="1"/>
</dbReference>
<dbReference type="PANTHER" id="PTHR19836:SF23">
    <property type="entry name" value="SMALL RIBOSOMAL SUBUNIT PROTEIN US14A"/>
    <property type="match status" value="1"/>
</dbReference>
<evidence type="ECO:0000256" key="9">
    <source>
        <dbReference type="HAMAP-Rule" id="MF_00537"/>
    </source>
</evidence>
<comment type="similarity">
    <text evidence="2 9">Belongs to the universal ribosomal protein uS14 family.</text>
</comment>
<dbReference type="NCBIfam" id="NF006477">
    <property type="entry name" value="PRK08881.1"/>
    <property type="match status" value="1"/>
</dbReference>
<accession>A0A7T7MAE7</accession>
<keyword evidence="4 9" id="KW-0694">RNA-binding</keyword>
<dbReference type="GO" id="GO:0006412">
    <property type="term" value="P:translation"/>
    <property type="evidence" value="ECO:0007669"/>
    <property type="project" value="UniProtKB-UniRule"/>
</dbReference>
<name>A0A7T7MAE7_9ACTO</name>
<evidence type="ECO:0000313" key="11">
    <source>
        <dbReference type="Proteomes" id="UP000595895"/>
    </source>
</evidence>
<dbReference type="HAMAP" id="MF_00537">
    <property type="entry name" value="Ribosomal_uS14_1"/>
    <property type="match status" value="1"/>
</dbReference>
<evidence type="ECO:0000256" key="5">
    <source>
        <dbReference type="ARBA" id="ARBA00022980"/>
    </source>
</evidence>
<evidence type="ECO:0000256" key="1">
    <source>
        <dbReference type="ARBA" id="ARBA00003686"/>
    </source>
</evidence>
<dbReference type="GO" id="GO:0003735">
    <property type="term" value="F:structural constituent of ribosome"/>
    <property type="evidence" value="ECO:0007669"/>
    <property type="project" value="InterPro"/>
</dbReference>